<feature type="domain" description="N-acetyltransferase" evidence="1">
    <location>
        <begin position="11"/>
        <end position="183"/>
    </location>
</feature>
<proteinExistence type="predicted"/>
<dbReference type="CDD" id="cd04301">
    <property type="entry name" value="NAT_SF"/>
    <property type="match status" value="1"/>
</dbReference>
<dbReference type="AlphaFoldDB" id="A0A2T0PZN9"/>
<gene>
    <name evidence="2" type="ORF">CLV72_10621</name>
</gene>
<protein>
    <submittedName>
        <fullName evidence="2">Acetyltransferase (GNAT) family protein</fullName>
    </submittedName>
</protein>
<keyword evidence="2" id="KW-0808">Transferase</keyword>
<dbReference type="GO" id="GO:0016747">
    <property type="term" value="F:acyltransferase activity, transferring groups other than amino-acyl groups"/>
    <property type="evidence" value="ECO:0007669"/>
    <property type="project" value="InterPro"/>
</dbReference>
<dbReference type="Proteomes" id="UP000237846">
    <property type="component" value="Unassembled WGS sequence"/>
</dbReference>
<organism evidence="2 3">
    <name type="scientific">Allonocardiopsis opalescens</name>
    <dbReference type="NCBI Taxonomy" id="1144618"/>
    <lineage>
        <taxon>Bacteria</taxon>
        <taxon>Bacillati</taxon>
        <taxon>Actinomycetota</taxon>
        <taxon>Actinomycetes</taxon>
        <taxon>Streptosporangiales</taxon>
        <taxon>Allonocardiopsis</taxon>
    </lineage>
</organism>
<name>A0A2T0PZN9_9ACTN</name>
<dbReference type="InterPro" id="IPR000182">
    <property type="entry name" value="GNAT_dom"/>
</dbReference>
<dbReference type="Gene3D" id="3.40.630.30">
    <property type="match status" value="1"/>
</dbReference>
<evidence type="ECO:0000313" key="3">
    <source>
        <dbReference type="Proteomes" id="UP000237846"/>
    </source>
</evidence>
<dbReference type="Pfam" id="PF00583">
    <property type="entry name" value="Acetyltransf_1"/>
    <property type="match status" value="1"/>
</dbReference>
<dbReference type="InterPro" id="IPR016181">
    <property type="entry name" value="Acyl_CoA_acyltransferase"/>
</dbReference>
<dbReference type="RefSeq" id="WP_106248578.1">
    <property type="nucleotide sequence ID" value="NZ_PVZC01000006.1"/>
</dbReference>
<dbReference type="PROSITE" id="PS51186">
    <property type="entry name" value="GNAT"/>
    <property type="match status" value="1"/>
</dbReference>
<reference evidence="2 3" key="1">
    <citation type="submission" date="2018-03" db="EMBL/GenBank/DDBJ databases">
        <title>Genomic Encyclopedia of Archaeal and Bacterial Type Strains, Phase II (KMG-II): from individual species to whole genera.</title>
        <authorList>
            <person name="Goeker M."/>
        </authorList>
    </citation>
    <scope>NUCLEOTIDE SEQUENCE [LARGE SCALE GENOMIC DNA]</scope>
    <source>
        <strain evidence="2 3">DSM 45601</strain>
    </source>
</reference>
<dbReference type="OrthoDB" id="3692150at2"/>
<comment type="caution">
    <text evidence="2">The sequence shown here is derived from an EMBL/GenBank/DDBJ whole genome shotgun (WGS) entry which is preliminary data.</text>
</comment>
<dbReference type="SUPFAM" id="SSF55729">
    <property type="entry name" value="Acyl-CoA N-acyltransferases (Nat)"/>
    <property type="match status" value="1"/>
</dbReference>
<evidence type="ECO:0000259" key="1">
    <source>
        <dbReference type="PROSITE" id="PS51186"/>
    </source>
</evidence>
<sequence>METTPAVGFSELAAPAFRHALPALLEIYQSAKRPPAEQLPGRRDILTEHSGHPRFRAVVADVAGEPVGFGYGFHGAPGQWWHDVVGSGITQATGPHEYGRWLGDAWELAELHVRPGWQARGIGRALLDRLSRGLPERTAVLSTPDVESRARRLYRSVGFADVLTGFFFPGSGEPYAVMGARLPLAGSGALSRW</sequence>
<evidence type="ECO:0000313" key="2">
    <source>
        <dbReference type="EMBL" id="PRX96986.1"/>
    </source>
</evidence>
<dbReference type="EMBL" id="PVZC01000006">
    <property type="protein sequence ID" value="PRX96986.1"/>
    <property type="molecule type" value="Genomic_DNA"/>
</dbReference>
<accession>A0A2T0PZN9</accession>
<keyword evidence="3" id="KW-1185">Reference proteome</keyword>